<dbReference type="RefSeq" id="WP_345179697.1">
    <property type="nucleotide sequence ID" value="NZ_BAABFQ010000007.1"/>
</dbReference>
<sequence>MMTDPTTALMLTHLDIDPTGQVHPAARPRRRRQRRFQRRARLLKQFA</sequence>
<dbReference type="Proteomes" id="UP001595956">
    <property type="component" value="Unassembled WGS sequence"/>
</dbReference>
<accession>A0ABW0N1T0</accession>
<name>A0ABW0N1T0_9ACTN</name>
<evidence type="ECO:0000313" key="1">
    <source>
        <dbReference type="EMBL" id="MFC5494106.1"/>
    </source>
</evidence>
<dbReference type="EMBL" id="JBHSMD010000004">
    <property type="protein sequence ID" value="MFC5494106.1"/>
    <property type="molecule type" value="Genomic_DNA"/>
</dbReference>
<proteinExistence type="predicted"/>
<reference evidence="2" key="1">
    <citation type="journal article" date="2019" name="Int. J. Syst. Evol. Microbiol.">
        <title>The Global Catalogue of Microorganisms (GCM) 10K type strain sequencing project: providing services to taxonomists for standard genome sequencing and annotation.</title>
        <authorList>
            <consortium name="The Broad Institute Genomics Platform"/>
            <consortium name="The Broad Institute Genome Sequencing Center for Infectious Disease"/>
            <person name="Wu L."/>
            <person name="Ma J."/>
        </authorList>
    </citation>
    <scope>NUCLEOTIDE SEQUENCE [LARGE SCALE GENOMIC DNA]</scope>
    <source>
        <strain evidence="2">KACC 13778</strain>
    </source>
</reference>
<organism evidence="1 2">
    <name type="scientific">Nocardioides caricicola</name>
    <dbReference type="NCBI Taxonomy" id="634770"/>
    <lineage>
        <taxon>Bacteria</taxon>
        <taxon>Bacillati</taxon>
        <taxon>Actinomycetota</taxon>
        <taxon>Actinomycetes</taxon>
        <taxon>Propionibacteriales</taxon>
        <taxon>Nocardioidaceae</taxon>
        <taxon>Nocardioides</taxon>
    </lineage>
</organism>
<gene>
    <name evidence="1" type="ORF">ACFPKY_13395</name>
</gene>
<keyword evidence="2" id="KW-1185">Reference proteome</keyword>
<comment type="caution">
    <text evidence="1">The sequence shown here is derived from an EMBL/GenBank/DDBJ whole genome shotgun (WGS) entry which is preliminary data.</text>
</comment>
<evidence type="ECO:0000313" key="2">
    <source>
        <dbReference type="Proteomes" id="UP001595956"/>
    </source>
</evidence>
<protein>
    <submittedName>
        <fullName evidence="1">Uncharacterized protein</fullName>
    </submittedName>
</protein>